<comment type="caution">
    <text evidence="2">The sequence shown here is derived from an EMBL/GenBank/DDBJ whole genome shotgun (WGS) entry which is preliminary data.</text>
</comment>
<accession>A0AAV0IQ93</accession>
<feature type="signal peptide" evidence="1">
    <location>
        <begin position="1"/>
        <end position="27"/>
    </location>
</feature>
<keyword evidence="1" id="KW-0732">Signal</keyword>
<sequence length="98" mass="10492">MAASSRSAAAGLIVCLLLGMLAMQSAASYEECYALCLIDCAQSGAWLMMCYPKCAVKCIGKAASTIASAADSKLQQRQQYPTKNGLPRKIHIDDEKED</sequence>
<feature type="chain" id="PRO_5043673172" evidence="1">
    <location>
        <begin position="28"/>
        <end position="98"/>
    </location>
</feature>
<protein>
    <submittedName>
        <fullName evidence="2">Uncharacterized protein</fullName>
    </submittedName>
</protein>
<evidence type="ECO:0000313" key="2">
    <source>
        <dbReference type="EMBL" id="CAI0398977.1"/>
    </source>
</evidence>
<reference evidence="2" key="1">
    <citation type="submission" date="2022-08" db="EMBL/GenBank/DDBJ databases">
        <authorList>
            <person name="Gutierrez-Valencia J."/>
        </authorList>
    </citation>
    <scope>NUCLEOTIDE SEQUENCE</scope>
</reference>
<organism evidence="2 3">
    <name type="scientific">Linum tenue</name>
    <dbReference type="NCBI Taxonomy" id="586396"/>
    <lineage>
        <taxon>Eukaryota</taxon>
        <taxon>Viridiplantae</taxon>
        <taxon>Streptophyta</taxon>
        <taxon>Embryophyta</taxon>
        <taxon>Tracheophyta</taxon>
        <taxon>Spermatophyta</taxon>
        <taxon>Magnoliopsida</taxon>
        <taxon>eudicotyledons</taxon>
        <taxon>Gunneridae</taxon>
        <taxon>Pentapetalae</taxon>
        <taxon>rosids</taxon>
        <taxon>fabids</taxon>
        <taxon>Malpighiales</taxon>
        <taxon>Linaceae</taxon>
        <taxon>Linum</taxon>
    </lineage>
</organism>
<name>A0AAV0IQ93_9ROSI</name>
<dbReference type="Proteomes" id="UP001154282">
    <property type="component" value="Unassembled WGS sequence"/>
</dbReference>
<dbReference type="EMBL" id="CAMGYJ010000004">
    <property type="protein sequence ID" value="CAI0398977.1"/>
    <property type="molecule type" value="Genomic_DNA"/>
</dbReference>
<gene>
    <name evidence="2" type="ORF">LITE_LOCUS10125</name>
</gene>
<keyword evidence="3" id="KW-1185">Reference proteome</keyword>
<evidence type="ECO:0000313" key="3">
    <source>
        <dbReference type="Proteomes" id="UP001154282"/>
    </source>
</evidence>
<evidence type="ECO:0000256" key="1">
    <source>
        <dbReference type="SAM" id="SignalP"/>
    </source>
</evidence>
<dbReference type="AlphaFoldDB" id="A0AAV0IQ93"/>
<proteinExistence type="predicted"/>